<dbReference type="InterPro" id="IPR018357">
    <property type="entry name" value="Hexapep_transf_CS"/>
</dbReference>
<comment type="similarity">
    <text evidence="1 5">Belongs to the transferase hexapeptide repeat family.</text>
</comment>
<dbReference type="EC" id="2.3.1.-" evidence="5"/>
<evidence type="ECO:0000313" key="7">
    <source>
        <dbReference type="EMBL" id="MST62185.1"/>
    </source>
</evidence>
<accession>A0A6N7WZ83</accession>
<dbReference type="PANTHER" id="PTHR43017:SF1">
    <property type="entry name" value="ACETYLTRANSFERASE YJL218W-RELATED"/>
    <property type="match status" value="1"/>
</dbReference>
<protein>
    <recommendedName>
        <fullName evidence="5">Acetyltransferase</fullName>
        <ecNumber evidence="5">2.3.1.-</ecNumber>
    </recommendedName>
</protein>
<feature type="domain" description="Maltose/galactoside acetyltransferase" evidence="6">
    <location>
        <begin position="4"/>
        <end position="58"/>
    </location>
</feature>
<evidence type="ECO:0000256" key="1">
    <source>
        <dbReference type="ARBA" id="ARBA00007274"/>
    </source>
</evidence>
<dbReference type="PANTHER" id="PTHR43017">
    <property type="entry name" value="GALACTOSIDE O-ACETYLTRANSFERASE"/>
    <property type="match status" value="1"/>
</dbReference>
<sequence length="189" mass="20914">MTERDKMISGELYDATDSELGKDRERVKELCFDYNMLRPSDTEKQRKLLHEIIGKMGENITILPSFWCDYGYNIEIGNNFFSNHNLIILDCAKVTFGDNVFIGPNSGFYTAGHPFDPEIRRVGIEYAKPITVGNDVWIGAGVHVMPGVSIGNNVVIGAGSVVTKDIEDDSVALGNPCKVVKKIDGKQVL</sequence>
<reference evidence="7 8" key="1">
    <citation type="submission" date="2019-08" db="EMBL/GenBank/DDBJ databases">
        <title>In-depth cultivation of the pig gut microbiome towards novel bacterial diversity and tailored functional studies.</title>
        <authorList>
            <person name="Wylensek D."/>
            <person name="Hitch T.C.A."/>
            <person name="Clavel T."/>
        </authorList>
    </citation>
    <scope>NUCLEOTIDE SEQUENCE [LARGE SCALE GENOMIC DNA]</scope>
    <source>
        <strain evidence="7 8">WCA-SAB-591-4A-A</strain>
    </source>
</reference>
<dbReference type="InterPro" id="IPR024688">
    <property type="entry name" value="Mac_dom"/>
</dbReference>
<evidence type="ECO:0000256" key="3">
    <source>
        <dbReference type="ARBA" id="ARBA00022737"/>
    </source>
</evidence>
<dbReference type="CDD" id="cd03357">
    <property type="entry name" value="LbH_MAT_GAT"/>
    <property type="match status" value="1"/>
</dbReference>
<dbReference type="RefSeq" id="WP_154537586.1">
    <property type="nucleotide sequence ID" value="NZ_VUNE01000002.1"/>
</dbReference>
<keyword evidence="3" id="KW-0677">Repeat</keyword>
<dbReference type="Pfam" id="PF00132">
    <property type="entry name" value="Hexapep"/>
    <property type="match status" value="1"/>
</dbReference>
<evidence type="ECO:0000313" key="8">
    <source>
        <dbReference type="Proteomes" id="UP000440713"/>
    </source>
</evidence>
<dbReference type="SUPFAM" id="SSF51161">
    <property type="entry name" value="Trimeric LpxA-like enzymes"/>
    <property type="match status" value="1"/>
</dbReference>
<dbReference type="EMBL" id="VUNE01000002">
    <property type="protein sequence ID" value="MST62185.1"/>
    <property type="molecule type" value="Genomic_DNA"/>
</dbReference>
<dbReference type="SMART" id="SM01266">
    <property type="entry name" value="Mac"/>
    <property type="match status" value="1"/>
</dbReference>
<evidence type="ECO:0000259" key="6">
    <source>
        <dbReference type="SMART" id="SM01266"/>
    </source>
</evidence>
<dbReference type="PROSITE" id="PS00101">
    <property type="entry name" value="HEXAPEP_TRANSFERASES"/>
    <property type="match status" value="1"/>
</dbReference>
<keyword evidence="8" id="KW-1185">Reference proteome</keyword>
<dbReference type="Pfam" id="PF12464">
    <property type="entry name" value="Mac"/>
    <property type="match status" value="1"/>
</dbReference>
<evidence type="ECO:0000256" key="5">
    <source>
        <dbReference type="RuleBase" id="RU367021"/>
    </source>
</evidence>
<name>A0A6N7WZ83_9FIRM</name>
<comment type="caution">
    <text evidence="7">The sequence shown here is derived from an EMBL/GenBank/DDBJ whole genome shotgun (WGS) entry which is preliminary data.</text>
</comment>
<proteinExistence type="inferred from homology"/>
<dbReference type="InterPro" id="IPR001451">
    <property type="entry name" value="Hexapep"/>
</dbReference>
<keyword evidence="4 5" id="KW-0012">Acyltransferase</keyword>
<dbReference type="Gene3D" id="2.160.10.10">
    <property type="entry name" value="Hexapeptide repeat proteins"/>
    <property type="match status" value="1"/>
</dbReference>
<organism evidence="7 8">
    <name type="scientific">Peptostreptococcus porci</name>
    <dbReference type="NCBI Taxonomy" id="2652282"/>
    <lineage>
        <taxon>Bacteria</taxon>
        <taxon>Bacillati</taxon>
        <taxon>Bacillota</taxon>
        <taxon>Clostridia</taxon>
        <taxon>Peptostreptococcales</taxon>
        <taxon>Peptostreptococcaceae</taxon>
        <taxon>Peptostreptococcus</taxon>
    </lineage>
</organism>
<dbReference type="AlphaFoldDB" id="A0A6N7WZ83"/>
<evidence type="ECO:0000256" key="2">
    <source>
        <dbReference type="ARBA" id="ARBA00022679"/>
    </source>
</evidence>
<keyword evidence="2 5" id="KW-0808">Transferase</keyword>
<dbReference type="GO" id="GO:0008870">
    <property type="term" value="F:galactoside O-acetyltransferase activity"/>
    <property type="evidence" value="ECO:0007669"/>
    <property type="project" value="TreeGrafter"/>
</dbReference>
<dbReference type="InterPro" id="IPR039369">
    <property type="entry name" value="LacA-like"/>
</dbReference>
<dbReference type="Proteomes" id="UP000440713">
    <property type="component" value="Unassembled WGS sequence"/>
</dbReference>
<gene>
    <name evidence="7" type="ORF">FYJ71_04245</name>
</gene>
<evidence type="ECO:0000256" key="4">
    <source>
        <dbReference type="ARBA" id="ARBA00023315"/>
    </source>
</evidence>
<dbReference type="FunFam" id="2.160.10.10:FF:000008">
    <property type="entry name" value="Maltose O-acetyltransferase"/>
    <property type="match status" value="1"/>
</dbReference>
<dbReference type="InterPro" id="IPR011004">
    <property type="entry name" value="Trimer_LpxA-like_sf"/>
</dbReference>